<dbReference type="EMBL" id="GG749416">
    <property type="protein sequence ID" value="KMW67067.1"/>
    <property type="molecule type" value="Genomic_DNA"/>
</dbReference>
<name>A0A0J9ELX7_AJEDA</name>
<dbReference type="AlphaFoldDB" id="A0A0J9ELX7"/>
<proteinExistence type="predicted"/>
<organism evidence="1">
    <name type="scientific">Ajellomyces dermatitidis (strain ATCC 18188 / CBS 674.68)</name>
    <name type="common">Blastomyces dermatitidis</name>
    <dbReference type="NCBI Taxonomy" id="653446"/>
    <lineage>
        <taxon>Eukaryota</taxon>
        <taxon>Fungi</taxon>
        <taxon>Dikarya</taxon>
        <taxon>Ascomycota</taxon>
        <taxon>Pezizomycotina</taxon>
        <taxon>Eurotiomycetes</taxon>
        <taxon>Eurotiomycetidae</taxon>
        <taxon>Onygenales</taxon>
        <taxon>Ajellomycetaceae</taxon>
        <taxon>Blastomyces</taxon>
    </lineage>
</organism>
<reference evidence="1" key="1">
    <citation type="submission" date="2010-03" db="EMBL/GenBank/DDBJ databases">
        <title>Annotation of Blastomyces dermatitidis strain ATCC 18188.</title>
        <authorList>
            <consortium name="The Broad Institute Genome Sequencing Platform"/>
            <consortium name="Broad Institute Genome Sequencing Center for Infectious Disease."/>
            <person name="Cuomo C."/>
            <person name="Klein B."/>
            <person name="Sullivan T."/>
            <person name="Heitman J."/>
            <person name="Young S."/>
            <person name="Zeng Q."/>
            <person name="Gargeya S."/>
            <person name="Alvarado L."/>
            <person name="Berlin A.M."/>
            <person name="Chapman S.B."/>
            <person name="Chen Z."/>
            <person name="Freedman E."/>
            <person name="Gellesch M."/>
            <person name="Goldberg J."/>
            <person name="Griggs A."/>
            <person name="Gujja S."/>
            <person name="Heilman E."/>
            <person name="Heiman D."/>
            <person name="Howarth C."/>
            <person name="Mehta T."/>
            <person name="Neiman D."/>
            <person name="Pearson M."/>
            <person name="Roberts A."/>
            <person name="Saif S."/>
            <person name="Shea T."/>
            <person name="Shenoy N."/>
            <person name="Sisk P."/>
            <person name="Stolte C."/>
            <person name="Sykes S."/>
            <person name="White J."/>
            <person name="Yandava C."/>
            <person name="Haas B."/>
            <person name="Nusbaum C."/>
            <person name="Birren B."/>
        </authorList>
    </citation>
    <scope>NUCLEOTIDE SEQUENCE</scope>
    <source>
        <strain evidence="1">ATCC 18188</strain>
    </source>
</reference>
<accession>A0A0J9ELX7</accession>
<dbReference type="Proteomes" id="UP000007802">
    <property type="component" value="Unassembled WGS sequence"/>
</dbReference>
<evidence type="ECO:0000313" key="1">
    <source>
        <dbReference type="EMBL" id="KMW67067.1"/>
    </source>
</evidence>
<sequence>MKPLGRLHFEIQSNRVLVLVKLRLPTYSARSQLHQQTTRLKPGSDDIELEPVPREQLHAKISLYPLSSTVGPLVLYEHSQKRLTPWQICTSKGFNSQCRIGRAWAGLVRCLTAGKLFWLRVKYLSRAALPSMSAQVKG</sequence>
<protein>
    <submittedName>
        <fullName evidence="1">Uncharacterized protein</fullName>
    </submittedName>
</protein>
<gene>
    <name evidence="1" type="ORF">BDDG_11894</name>
</gene>